<dbReference type="OrthoDB" id="26198at2157"/>
<evidence type="ECO:0000313" key="2">
    <source>
        <dbReference type="Proteomes" id="UP000199170"/>
    </source>
</evidence>
<keyword evidence="2" id="KW-1185">Reference proteome</keyword>
<dbReference type="Proteomes" id="UP000199170">
    <property type="component" value="Unassembled WGS sequence"/>
</dbReference>
<reference evidence="2" key="1">
    <citation type="submission" date="2016-10" db="EMBL/GenBank/DDBJ databases">
        <authorList>
            <person name="Varghese N."/>
            <person name="Submissions S."/>
        </authorList>
    </citation>
    <scope>NUCLEOTIDE SEQUENCE [LARGE SCALE GENOMIC DNA]</scope>
    <source>
        <strain evidence="2">CGMCC 1.10118</strain>
    </source>
</reference>
<dbReference type="SUPFAM" id="SSF52540">
    <property type="entry name" value="P-loop containing nucleoside triphosphate hydrolases"/>
    <property type="match status" value="1"/>
</dbReference>
<dbReference type="GO" id="GO:0016301">
    <property type="term" value="F:kinase activity"/>
    <property type="evidence" value="ECO:0007669"/>
    <property type="project" value="UniProtKB-KW"/>
</dbReference>
<dbReference type="InterPro" id="IPR027417">
    <property type="entry name" value="P-loop_NTPase"/>
</dbReference>
<name>A0A1H3J5T0_9EURY</name>
<protein>
    <submittedName>
        <fullName evidence="1">Adenylate kinase</fullName>
    </submittedName>
</protein>
<sequence>MAVALLAGVPGVGLSSMAEQTRRDLDDDYLLINFGDAMLEQAATQGLAASRSELASLSRVETRRLQRRAGEYVADKAESNKVLLTTHLAVRTDSGFLPGLPDAVFHDVDPDLFVLVEASPDTILSRRATADRDYDDVSRHAIEFEQDLNRTAAFEYAVEADAPVQLVENEDDVDVAATALTDVLRTGL</sequence>
<accession>A0A1H3J5T0</accession>
<organism evidence="1 2">
    <name type="scientific">Halobellus clavatus</name>
    <dbReference type="NCBI Taxonomy" id="660517"/>
    <lineage>
        <taxon>Archaea</taxon>
        <taxon>Methanobacteriati</taxon>
        <taxon>Methanobacteriota</taxon>
        <taxon>Stenosarchaea group</taxon>
        <taxon>Halobacteria</taxon>
        <taxon>Halobacteriales</taxon>
        <taxon>Haloferacaceae</taxon>
        <taxon>Halobellus</taxon>
    </lineage>
</organism>
<dbReference type="AlphaFoldDB" id="A0A1H3J5T0"/>
<evidence type="ECO:0000313" key="1">
    <source>
        <dbReference type="EMBL" id="SDY35370.1"/>
    </source>
</evidence>
<gene>
    <name evidence="1" type="ORF">SAMN04487946_11235</name>
</gene>
<dbReference type="Pfam" id="PF13207">
    <property type="entry name" value="AAA_17"/>
    <property type="match status" value="1"/>
</dbReference>
<keyword evidence="1" id="KW-0808">Transferase</keyword>
<keyword evidence="1" id="KW-0418">Kinase</keyword>
<dbReference type="Gene3D" id="3.40.50.300">
    <property type="entry name" value="P-loop containing nucleotide triphosphate hydrolases"/>
    <property type="match status" value="1"/>
</dbReference>
<dbReference type="EMBL" id="FNPB01000012">
    <property type="protein sequence ID" value="SDY35370.1"/>
    <property type="molecule type" value="Genomic_DNA"/>
</dbReference>
<proteinExistence type="predicted"/>
<dbReference type="RefSeq" id="WP_089768723.1">
    <property type="nucleotide sequence ID" value="NZ_FNPB01000012.1"/>
</dbReference>
<dbReference type="NCBIfam" id="NF003122">
    <property type="entry name" value="PRK04040.1"/>
    <property type="match status" value="1"/>
</dbReference>
<dbReference type="STRING" id="660517.SAMN04487946_11235"/>